<dbReference type="EMBL" id="FOJG01000001">
    <property type="protein sequence ID" value="SEW12118.1"/>
    <property type="molecule type" value="Genomic_DNA"/>
</dbReference>
<sequence length="256" mass="28821">MGKAERHQAIIPDAGSSYATSRHLRTFKTTRFMKYLSAVFLFLLLWGCSTTKPTASKSSLYTSDQEWTVKVKDGWLTAKTLSFGLYSTTSRKNGVAEATFIKDPKNAFNFYLNGNEEHLLVQTMNTTAIVFSNRDLPSWLSGLAPATDLRYTLINGTKNEPLKRWEMILKSPHYLELNENKPAGVLRSTDTDIRITANNRYGKVNSYENVCYEFQYRGQPVAAVIPGEKPRVWMSREVPVEISKTLSAAIAALLFG</sequence>
<evidence type="ECO:0000256" key="1">
    <source>
        <dbReference type="SAM" id="Phobius"/>
    </source>
</evidence>
<gene>
    <name evidence="2" type="ORF">SAMN04488122_0709</name>
</gene>
<accession>A0A1I0PD95</accession>
<keyword evidence="1" id="KW-0472">Membrane</keyword>
<evidence type="ECO:0000313" key="2">
    <source>
        <dbReference type="EMBL" id="SEW12118.1"/>
    </source>
</evidence>
<evidence type="ECO:0000313" key="3">
    <source>
        <dbReference type="Proteomes" id="UP000199310"/>
    </source>
</evidence>
<dbReference type="Proteomes" id="UP000199310">
    <property type="component" value="Unassembled WGS sequence"/>
</dbReference>
<protein>
    <submittedName>
        <fullName evidence="2">Uncharacterized protein</fullName>
    </submittedName>
</protein>
<dbReference type="AlphaFoldDB" id="A0A1I0PD95"/>
<organism evidence="2 3">
    <name type="scientific">Chitinophaga arvensicola</name>
    <dbReference type="NCBI Taxonomy" id="29529"/>
    <lineage>
        <taxon>Bacteria</taxon>
        <taxon>Pseudomonadati</taxon>
        <taxon>Bacteroidota</taxon>
        <taxon>Chitinophagia</taxon>
        <taxon>Chitinophagales</taxon>
        <taxon>Chitinophagaceae</taxon>
        <taxon>Chitinophaga</taxon>
    </lineage>
</organism>
<feature type="transmembrane region" description="Helical" evidence="1">
    <location>
        <begin position="32"/>
        <end position="47"/>
    </location>
</feature>
<keyword evidence="1" id="KW-0812">Transmembrane</keyword>
<name>A0A1I0PD95_9BACT</name>
<keyword evidence="3" id="KW-1185">Reference proteome</keyword>
<reference evidence="3" key="1">
    <citation type="submission" date="2016-10" db="EMBL/GenBank/DDBJ databases">
        <authorList>
            <person name="Varghese N."/>
            <person name="Submissions S."/>
        </authorList>
    </citation>
    <scope>NUCLEOTIDE SEQUENCE [LARGE SCALE GENOMIC DNA]</scope>
    <source>
        <strain evidence="3">DSM 3695</strain>
    </source>
</reference>
<proteinExistence type="predicted"/>
<keyword evidence="1" id="KW-1133">Transmembrane helix</keyword>